<keyword evidence="3" id="KW-1185">Reference proteome</keyword>
<proteinExistence type="predicted"/>
<feature type="region of interest" description="Disordered" evidence="1">
    <location>
        <begin position="32"/>
        <end position="53"/>
    </location>
</feature>
<evidence type="ECO:0000256" key="1">
    <source>
        <dbReference type="SAM" id="MobiDB-lite"/>
    </source>
</evidence>
<dbReference type="EMBL" id="BDQV01000691">
    <property type="protein sequence ID" value="GAY67356.1"/>
    <property type="molecule type" value="Genomic_DNA"/>
</dbReference>
<protein>
    <submittedName>
        <fullName evidence="2">Uncharacterized protein</fullName>
    </submittedName>
</protein>
<comment type="caution">
    <text evidence="2">The sequence shown here is derived from an EMBL/GenBank/DDBJ whole genome shotgun (WGS) entry which is preliminary data.</text>
</comment>
<organism evidence="2 3">
    <name type="scientific">Citrus unshiu</name>
    <name type="common">Satsuma mandarin</name>
    <name type="synonym">Citrus nobilis var. unshiu</name>
    <dbReference type="NCBI Taxonomy" id="55188"/>
    <lineage>
        <taxon>Eukaryota</taxon>
        <taxon>Viridiplantae</taxon>
        <taxon>Streptophyta</taxon>
        <taxon>Embryophyta</taxon>
        <taxon>Tracheophyta</taxon>
        <taxon>Spermatophyta</taxon>
        <taxon>Magnoliopsida</taxon>
        <taxon>eudicotyledons</taxon>
        <taxon>Gunneridae</taxon>
        <taxon>Pentapetalae</taxon>
        <taxon>rosids</taxon>
        <taxon>malvids</taxon>
        <taxon>Sapindales</taxon>
        <taxon>Rutaceae</taxon>
        <taxon>Aurantioideae</taxon>
        <taxon>Citrus</taxon>
    </lineage>
</organism>
<gene>
    <name evidence="2" type="ORF">CUMW_255800</name>
</gene>
<accession>A0A2H5QRV7</accession>
<reference evidence="2 3" key="1">
    <citation type="journal article" date="2017" name="Front. Genet.">
        <title>Draft sequencing of the heterozygous diploid genome of Satsuma (Citrus unshiu Marc.) using a hybrid assembly approach.</title>
        <authorList>
            <person name="Shimizu T."/>
            <person name="Tanizawa Y."/>
            <person name="Mochizuki T."/>
            <person name="Nagasaki H."/>
            <person name="Yoshioka T."/>
            <person name="Toyoda A."/>
            <person name="Fujiyama A."/>
            <person name="Kaminuma E."/>
            <person name="Nakamura Y."/>
        </authorList>
    </citation>
    <scope>NUCLEOTIDE SEQUENCE [LARGE SCALE GENOMIC DNA]</scope>
    <source>
        <strain evidence="3">cv. Miyagawa wase</strain>
    </source>
</reference>
<evidence type="ECO:0000313" key="3">
    <source>
        <dbReference type="Proteomes" id="UP000236630"/>
    </source>
</evidence>
<evidence type="ECO:0000313" key="2">
    <source>
        <dbReference type="EMBL" id="GAY67356.1"/>
    </source>
</evidence>
<dbReference type="Proteomes" id="UP000236630">
    <property type="component" value="Unassembled WGS sequence"/>
</dbReference>
<name>A0A2H5QRV7_CITUN</name>
<sequence length="137" mass="15412">MLVHERRNIPILKKGCKRRGVVMKEDHKNGGKEILSKSYSGNEALSGNREDNNAHKVGHGLEAVVLATIGAFEGEFDKSVGYEPGWSLRYLGKAVSTIDLSEKGEISSDDDKDGYGEFLTRIQRMVRRENIFFKRII</sequence>
<dbReference type="AlphaFoldDB" id="A0A2H5QRV7"/>